<dbReference type="Gene3D" id="3.40.50.720">
    <property type="entry name" value="NAD(P)-binding Rossmann-like Domain"/>
    <property type="match status" value="1"/>
</dbReference>
<accession>A0A9D2NTR5</accession>
<dbReference type="PANTHER" id="PTHR21708:SF26">
    <property type="entry name" value="2-DEHYDROPANTOATE 2-REDUCTASE"/>
    <property type="match status" value="1"/>
</dbReference>
<evidence type="ECO:0000256" key="1">
    <source>
        <dbReference type="ARBA" id="ARBA00007870"/>
    </source>
</evidence>
<keyword evidence="2 4" id="KW-0521">NADP</keyword>
<dbReference type="Pfam" id="PF08546">
    <property type="entry name" value="ApbA_C"/>
    <property type="match status" value="1"/>
</dbReference>
<comment type="similarity">
    <text evidence="1 4">Belongs to the ketopantoate reductase family.</text>
</comment>
<dbReference type="NCBIfam" id="TIGR00745">
    <property type="entry name" value="apbA_panE"/>
    <property type="match status" value="1"/>
</dbReference>
<dbReference type="InterPro" id="IPR013752">
    <property type="entry name" value="KPA_reductase"/>
</dbReference>
<dbReference type="SUPFAM" id="SSF48179">
    <property type="entry name" value="6-phosphogluconate dehydrogenase C-terminal domain-like"/>
    <property type="match status" value="1"/>
</dbReference>
<feature type="domain" description="Ketopantoate reductase N-terminal" evidence="5">
    <location>
        <begin position="10"/>
        <end position="156"/>
    </location>
</feature>
<protein>
    <recommendedName>
        <fullName evidence="4">2-dehydropantoate 2-reductase</fullName>
        <ecNumber evidence="4">1.1.1.169</ecNumber>
    </recommendedName>
    <alternativeName>
        <fullName evidence="4">Ketopantoate reductase</fullName>
    </alternativeName>
</protein>
<dbReference type="InterPro" id="IPR013332">
    <property type="entry name" value="KPR_N"/>
</dbReference>
<evidence type="ECO:0000259" key="5">
    <source>
        <dbReference type="Pfam" id="PF02558"/>
    </source>
</evidence>
<organism evidence="7 8">
    <name type="scientific">Candidatus Mediterraneibacter faecigallinarum</name>
    <dbReference type="NCBI Taxonomy" id="2838669"/>
    <lineage>
        <taxon>Bacteria</taxon>
        <taxon>Bacillati</taxon>
        <taxon>Bacillota</taxon>
        <taxon>Clostridia</taxon>
        <taxon>Lachnospirales</taxon>
        <taxon>Lachnospiraceae</taxon>
        <taxon>Mediterraneibacter</taxon>
    </lineage>
</organism>
<dbReference type="Gene3D" id="1.10.1040.10">
    <property type="entry name" value="N-(1-d-carboxylethyl)-l-norvaline Dehydrogenase, domain 2"/>
    <property type="match status" value="1"/>
</dbReference>
<dbReference type="InterPro" id="IPR036291">
    <property type="entry name" value="NAD(P)-bd_dom_sf"/>
</dbReference>
<dbReference type="SUPFAM" id="SSF51735">
    <property type="entry name" value="NAD(P)-binding Rossmann-fold domains"/>
    <property type="match status" value="1"/>
</dbReference>
<evidence type="ECO:0000256" key="4">
    <source>
        <dbReference type="RuleBase" id="RU362068"/>
    </source>
</evidence>
<evidence type="ECO:0000256" key="3">
    <source>
        <dbReference type="ARBA" id="ARBA00023002"/>
    </source>
</evidence>
<reference evidence="7" key="2">
    <citation type="submission" date="2021-04" db="EMBL/GenBank/DDBJ databases">
        <authorList>
            <person name="Gilroy R."/>
        </authorList>
    </citation>
    <scope>NUCLEOTIDE SEQUENCE</scope>
    <source>
        <strain evidence="7">ChiGjej1B1-1692</strain>
    </source>
</reference>
<dbReference type="GO" id="GO:0015940">
    <property type="term" value="P:pantothenate biosynthetic process"/>
    <property type="evidence" value="ECO:0007669"/>
    <property type="project" value="UniProtKB-KW"/>
</dbReference>
<dbReference type="AlphaFoldDB" id="A0A9D2NTR5"/>
<keyword evidence="4" id="KW-0566">Pantothenate biosynthesis</keyword>
<comment type="pathway">
    <text evidence="4">Cofactor biosynthesis; (R)-pantothenate biosynthesis; (R)-pantoate from 3-methyl-2-oxobutanoate: step 2/2.</text>
</comment>
<dbReference type="GO" id="GO:0005737">
    <property type="term" value="C:cytoplasm"/>
    <property type="evidence" value="ECO:0007669"/>
    <property type="project" value="TreeGrafter"/>
</dbReference>
<dbReference type="GO" id="GO:0008677">
    <property type="term" value="F:2-dehydropantoate 2-reductase activity"/>
    <property type="evidence" value="ECO:0007669"/>
    <property type="project" value="UniProtKB-EC"/>
</dbReference>
<reference evidence="7" key="1">
    <citation type="journal article" date="2021" name="PeerJ">
        <title>Extensive microbial diversity within the chicken gut microbiome revealed by metagenomics and culture.</title>
        <authorList>
            <person name="Gilroy R."/>
            <person name="Ravi A."/>
            <person name="Getino M."/>
            <person name="Pursley I."/>
            <person name="Horton D.L."/>
            <person name="Alikhan N.F."/>
            <person name="Baker D."/>
            <person name="Gharbi K."/>
            <person name="Hall N."/>
            <person name="Watson M."/>
            <person name="Adriaenssens E.M."/>
            <person name="Foster-Nyarko E."/>
            <person name="Jarju S."/>
            <person name="Secka A."/>
            <person name="Antonio M."/>
            <person name="Oren A."/>
            <person name="Chaudhuri R.R."/>
            <person name="La Ragione R."/>
            <person name="Hildebrand F."/>
            <person name="Pallen M.J."/>
        </authorList>
    </citation>
    <scope>NUCLEOTIDE SEQUENCE</scope>
    <source>
        <strain evidence="7">ChiGjej1B1-1692</strain>
    </source>
</reference>
<evidence type="ECO:0000259" key="6">
    <source>
        <dbReference type="Pfam" id="PF08546"/>
    </source>
</evidence>
<feature type="domain" description="Ketopantoate reductase C-terminal" evidence="6">
    <location>
        <begin position="187"/>
        <end position="312"/>
    </location>
</feature>
<comment type="function">
    <text evidence="4">Catalyzes the NADPH-dependent reduction of ketopantoate into pantoic acid.</text>
</comment>
<evidence type="ECO:0000313" key="8">
    <source>
        <dbReference type="Proteomes" id="UP000823894"/>
    </source>
</evidence>
<evidence type="ECO:0000313" key="7">
    <source>
        <dbReference type="EMBL" id="HJC38312.1"/>
    </source>
</evidence>
<comment type="caution">
    <text evidence="7">The sequence shown here is derived from an EMBL/GenBank/DDBJ whole genome shotgun (WGS) entry which is preliminary data.</text>
</comment>
<gene>
    <name evidence="7" type="ORF">H9757_04525</name>
</gene>
<dbReference type="PANTHER" id="PTHR21708">
    <property type="entry name" value="PROBABLE 2-DEHYDROPANTOATE 2-REDUCTASE"/>
    <property type="match status" value="1"/>
</dbReference>
<dbReference type="Pfam" id="PF02558">
    <property type="entry name" value="ApbA"/>
    <property type="match status" value="1"/>
</dbReference>
<proteinExistence type="inferred from homology"/>
<dbReference type="InterPro" id="IPR051402">
    <property type="entry name" value="KPR-Related"/>
</dbReference>
<comment type="catalytic activity">
    <reaction evidence="4">
        <text>(R)-pantoate + NADP(+) = 2-dehydropantoate + NADPH + H(+)</text>
        <dbReference type="Rhea" id="RHEA:16233"/>
        <dbReference type="ChEBI" id="CHEBI:11561"/>
        <dbReference type="ChEBI" id="CHEBI:15378"/>
        <dbReference type="ChEBI" id="CHEBI:15980"/>
        <dbReference type="ChEBI" id="CHEBI:57783"/>
        <dbReference type="ChEBI" id="CHEBI:58349"/>
        <dbReference type="EC" id="1.1.1.169"/>
    </reaction>
</comment>
<evidence type="ECO:0000256" key="2">
    <source>
        <dbReference type="ARBA" id="ARBA00022857"/>
    </source>
</evidence>
<dbReference type="EC" id="1.1.1.169" evidence="4"/>
<dbReference type="InterPro" id="IPR008927">
    <property type="entry name" value="6-PGluconate_DH-like_C_sf"/>
</dbReference>
<sequence length="313" mass="35058">MNQEILDKRIAVVGIGGVGGYLAGMLGRVCGHLTMAARGSRRESILENGLVLHSEYKGEIRVRPERVVTVSEMGEQDYIFVCVKNYSLEEVCREMEHAVTEDTVIIPVMNGVDPGDRIRNLLGKGTVVDSLIYIVAFANEDYSITQQGDFANLRIGIKNADEAQRKKVEETAEILRGADIDYQTADDIEVEIWRKYILNCAYNTESAYYDNAIGQLRSDPVKAKEYEALVREAYEVALAKGVGVKQEHVDAIMHRFYYELAEDATSSLQRDIRAGKRAEVETFSGYIVQEAERLGISVPVTEKMYEGLKALQK</sequence>
<dbReference type="Proteomes" id="UP000823894">
    <property type="component" value="Unassembled WGS sequence"/>
</dbReference>
<dbReference type="InterPro" id="IPR003710">
    <property type="entry name" value="ApbA"/>
</dbReference>
<name>A0A9D2NTR5_9FIRM</name>
<dbReference type="InterPro" id="IPR013328">
    <property type="entry name" value="6PGD_dom2"/>
</dbReference>
<dbReference type="EMBL" id="DWWK01000057">
    <property type="protein sequence ID" value="HJC38312.1"/>
    <property type="molecule type" value="Genomic_DNA"/>
</dbReference>
<keyword evidence="3 4" id="KW-0560">Oxidoreductase</keyword>